<dbReference type="Proteomes" id="UP000767291">
    <property type="component" value="Unassembled WGS sequence"/>
</dbReference>
<keyword evidence="1" id="KW-0812">Transmembrane</keyword>
<comment type="caution">
    <text evidence="2">The sequence shown here is derived from an EMBL/GenBank/DDBJ whole genome shotgun (WGS) entry which is preliminary data.</text>
</comment>
<keyword evidence="1" id="KW-0472">Membrane</keyword>
<sequence length="153" mass="17300">MINGLIKLFYSEIVKTKMKSMNSNGYDVRDEYKGIRDITLKIDSVFFKMLKLALGCIVILLAYSINKILSVGVVLVGIIYIIYKIKLEEEIKEYIANIKTNIEVSKIANIKEKGRVGINALITLLVIGFLTGFNIFIVCSFAIVFMFTLKNIC</sequence>
<evidence type="ECO:0000313" key="3">
    <source>
        <dbReference type="Proteomes" id="UP000767291"/>
    </source>
</evidence>
<keyword evidence="1" id="KW-1133">Transmembrane helix</keyword>
<name>A0ABS4EAB3_9FIRM</name>
<gene>
    <name evidence="2" type="ORF">J2Z43_001238</name>
</gene>
<evidence type="ECO:0000256" key="1">
    <source>
        <dbReference type="SAM" id="Phobius"/>
    </source>
</evidence>
<dbReference type="EMBL" id="JAGGJX010000001">
    <property type="protein sequence ID" value="MBP1854848.1"/>
    <property type="molecule type" value="Genomic_DNA"/>
</dbReference>
<dbReference type="RefSeq" id="WP_209456287.1">
    <property type="nucleotide sequence ID" value="NZ_BAAACS010000013.1"/>
</dbReference>
<feature type="transmembrane region" description="Helical" evidence="1">
    <location>
        <begin position="121"/>
        <end position="147"/>
    </location>
</feature>
<evidence type="ECO:0000313" key="2">
    <source>
        <dbReference type="EMBL" id="MBP1854848.1"/>
    </source>
</evidence>
<keyword evidence="3" id="KW-1185">Reference proteome</keyword>
<organism evidence="2 3">
    <name type="scientific">Metaclostridioides mangenotii</name>
    <dbReference type="NCBI Taxonomy" id="1540"/>
    <lineage>
        <taxon>Bacteria</taxon>
        <taxon>Bacillati</taxon>
        <taxon>Bacillota</taxon>
        <taxon>Clostridia</taxon>
        <taxon>Peptostreptococcales</taxon>
        <taxon>Peptostreptococcaceae</taxon>
        <taxon>Metaclostridioides</taxon>
    </lineage>
</organism>
<feature type="transmembrane region" description="Helical" evidence="1">
    <location>
        <begin position="68"/>
        <end position="85"/>
    </location>
</feature>
<reference evidence="2 3" key="1">
    <citation type="submission" date="2021-03" db="EMBL/GenBank/DDBJ databases">
        <title>Genomic Encyclopedia of Type Strains, Phase IV (KMG-IV): sequencing the most valuable type-strain genomes for metagenomic binning, comparative biology and taxonomic classification.</title>
        <authorList>
            <person name="Goeker M."/>
        </authorList>
    </citation>
    <scope>NUCLEOTIDE SEQUENCE [LARGE SCALE GENOMIC DNA]</scope>
    <source>
        <strain evidence="2 3">DSM 1289</strain>
    </source>
</reference>
<protein>
    <submittedName>
        <fullName evidence="2">Uncharacterized protein</fullName>
    </submittedName>
</protein>
<accession>A0ABS4EAB3</accession>
<proteinExistence type="predicted"/>